<evidence type="ECO:0000256" key="1">
    <source>
        <dbReference type="SAM" id="MobiDB-lite"/>
    </source>
</evidence>
<feature type="region of interest" description="Disordered" evidence="1">
    <location>
        <begin position="51"/>
        <end position="80"/>
    </location>
</feature>
<evidence type="ECO:0000313" key="3">
    <source>
        <dbReference type="Proteomes" id="UP000045706"/>
    </source>
</evidence>
<protein>
    <submittedName>
        <fullName evidence="2">Uncharacterized protein</fullName>
    </submittedName>
</protein>
<name>A0A0G4NAW9_VERLO</name>
<evidence type="ECO:0000313" key="2">
    <source>
        <dbReference type="EMBL" id="CRK43602.1"/>
    </source>
</evidence>
<sequence>RGQLPSLRHRRGQGPGLPCAHRHSVPGLAHGPLRSRRCRYCRDGFRKDAYLLPSRHRPHQRPASPRPRRRPHRPRPRAHP</sequence>
<feature type="non-terminal residue" evidence="2">
    <location>
        <position position="1"/>
    </location>
</feature>
<dbReference type="AlphaFoldDB" id="A0A0G4NAW9"/>
<dbReference type="EMBL" id="CVQI01033445">
    <property type="protein sequence ID" value="CRK43602.1"/>
    <property type="molecule type" value="Genomic_DNA"/>
</dbReference>
<feature type="compositionally biased region" description="Basic residues" evidence="1">
    <location>
        <begin position="54"/>
        <end position="80"/>
    </location>
</feature>
<feature type="region of interest" description="Disordered" evidence="1">
    <location>
        <begin position="1"/>
        <end position="20"/>
    </location>
</feature>
<organism evidence="2 3">
    <name type="scientific">Verticillium longisporum</name>
    <name type="common">Verticillium dahliae var. longisporum</name>
    <dbReference type="NCBI Taxonomy" id="100787"/>
    <lineage>
        <taxon>Eukaryota</taxon>
        <taxon>Fungi</taxon>
        <taxon>Dikarya</taxon>
        <taxon>Ascomycota</taxon>
        <taxon>Pezizomycotina</taxon>
        <taxon>Sordariomycetes</taxon>
        <taxon>Hypocreomycetidae</taxon>
        <taxon>Glomerellales</taxon>
        <taxon>Plectosphaerellaceae</taxon>
        <taxon>Verticillium</taxon>
    </lineage>
</organism>
<gene>
    <name evidence="2" type="ORF">BN1723_019248</name>
</gene>
<dbReference type="Proteomes" id="UP000045706">
    <property type="component" value="Unassembled WGS sequence"/>
</dbReference>
<proteinExistence type="predicted"/>
<accession>A0A0G4NAW9</accession>
<reference evidence="3" key="1">
    <citation type="submission" date="2015-05" db="EMBL/GenBank/DDBJ databases">
        <authorList>
            <person name="Fogelqvist Johan"/>
        </authorList>
    </citation>
    <scope>NUCLEOTIDE SEQUENCE [LARGE SCALE GENOMIC DNA]</scope>
</reference>